<dbReference type="AlphaFoldDB" id="A0A1F7GA04"/>
<name>A0A1F7GA04_9BACT</name>
<evidence type="ECO:0000313" key="1">
    <source>
        <dbReference type="EMBL" id="OGK15729.1"/>
    </source>
</evidence>
<dbReference type="Proteomes" id="UP000177208">
    <property type="component" value="Unassembled WGS sequence"/>
</dbReference>
<evidence type="ECO:0000313" key="2">
    <source>
        <dbReference type="Proteomes" id="UP000177208"/>
    </source>
</evidence>
<organism evidence="1 2">
    <name type="scientific">Candidatus Roizmanbacteria bacterium RIFCSPHIGHO2_01_FULL_39_12c</name>
    <dbReference type="NCBI Taxonomy" id="1802031"/>
    <lineage>
        <taxon>Bacteria</taxon>
        <taxon>Candidatus Roizmaniibacteriota</taxon>
    </lineage>
</organism>
<comment type="caution">
    <text evidence="1">The sequence shown here is derived from an EMBL/GenBank/DDBJ whole genome shotgun (WGS) entry which is preliminary data.</text>
</comment>
<proteinExistence type="predicted"/>
<sequence length="104" mass="12105">MNNIVKVSDFRNNISDYLNRIIYKNESFLIKKGNSIVAKVTIYKKTGESIQDKIKKYAGIWSVKDADLIGKYARKLRKEAKILKTYTQILRKEKPNSSVCWIAF</sequence>
<protein>
    <recommendedName>
        <fullName evidence="3">Antitoxin</fullName>
    </recommendedName>
</protein>
<accession>A0A1F7GA04</accession>
<gene>
    <name evidence="1" type="ORF">A2774_00595</name>
</gene>
<evidence type="ECO:0008006" key="3">
    <source>
        <dbReference type="Google" id="ProtNLM"/>
    </source>
</evidence>
<reference evidence="1 2" key="1">
    <citation type="journal article" date="2016" name="Nat. Commun.">
        <title>Thousands of microbial genomes shed light on interconnected biogeochemical processes in an aquifer system.</title>
        <authorList>
            <person name="Anantharaman K."/>
            <person name="Brown C.T."/>
            <person name="Hug L.A."/>
            <person name="Sharon I."/>
            <person name="Castelle C.J."/>
            <person name="Probst A.J."/>
            <person name="Thomas B.C."/>
            <person name="Singh A."/>
            <person name="Wilkins M.J."/>
            <person name="Karaoz U."/>
            <person name="Brodie E.L."/>
            <person name="Williams K.H."/>
            <person name="Hubbard S.S."/>
            <person name="Banfield J.F."/>
        </authorList>
    </citation>
    <scope>NUCLEOTIDE SEQUENCE [LARGE SCALE GENOMIC DNA]</scope>
</reference>
<dbReference type="EMBL" id="MFZG01000033">
    <property type="protein sequence ID" value="OGK15729.1"/>
    <property type="molecule type" value="Genomic_DNA"/>
</dbReference>